<dbReference type="OMA" id="ANMASIH"/>
<keyword evidence="1" id="KW-1015">Disulfide bond</keyword>
<dbReference type="CDD" id="cd00037">
    <property type="entry name" value="CLECT"/>
    <property type="match status" value="2"/>
</dbReference>
<dbReference type="Gene3D" id="2.60.120.290">
    <property type="entry name" value="Spermadhesin, CUB domain"/>
    <property type="match status" value="1"/>
</dbReference>
<dbReference type="InterPro" id="IPR016186">
    <property type="entry name" value="C-type_lectin-like/link_sf"/>
</dbReference>
<sequence>MKSLIVFLVLCFVSTHASNNTICAKGYNLVNNKCWKLFQDAAIHADAERNCSADGGTLFMAKNAIDNRAIASFVSTHGIDHLWMGVFCIGNGRNLCYYDDQSGSTLLYDNFAAGFPSSAAGRCVYYSVPGHPAGQWLNGYCNQKLSYVYICDLNFNDNCYFTIDAFSFSDGQQQCEQLCANMASIHSSEENRYITSLYSKTSYDFILIGGMAVNGFVLWNDGSVMDYSNLQTSDSTGCLCMSVNNSTRGSWYLADCSTPKHILCKRPIGVPNCRGAPVPITSPPVTPPTCNSGVHVAPGWITSPMYPSNYNAGCQYTLTTYGSNRIHVYFPIAVLEGGYDYVYIYDGDSKDAPRLDYWTGTNQAKGYYSTGNTMFIDFVYRSGSTKNQGFNATFISIF</sequence>
<dbReference type="PANTHER" id="PTHR22991:SF44">
    <property type="entry name" value="C-TYPE LECTIN-RELATED"/>
    <property type="match status" value="1"/>
</dbReference>
<feature type="chain" id="PRO_5003405576" description="C-type LECtin" evidence="3">
    <location>
        <begin position="18"/>
        <end position="398"/>
    </location>
</feature>
<dbReference type="EMBL" id="GL379927">
    <property type="protein sequence ID" value="EGT35871.1"/>
    <property type="molecule type" value="Genomic_DNA"/>
</dbReference>
<protein>
    <recommendedName>
        <fullName evidence="8">C-type LECtin</fullName>
    </recommendedName>
</protein>
<keyword evidence="3" id="KW-0732">Signal</keyword>
<accession>G0NQQ0</accession>
<evidence type="ECO:0000259" key="5">
    <source>
        <dbReference type="PROSITE" id="PS50041"/>
    </source>
</evidence>
<reference evidence="7" key="1">
    <citation type="submission" date="2011-07" db="EMBL/GenBank/DDBJ databases">
        <authorList>
            <consortium name="Caenorhabditis brenneri Sequencing and Analysis Consortium"/>
            <person name="Wilson R.K."/>
        </authorList>
    </citation>
    <scope>NUCLEOTIDE SEQUENCE [LARGE SCALE GENOMIC DNA]</scope>
    <source>
        <strain evidence="7">PB2801</strain>
    </source>
</reference>
<dbReference type="InterPro" id="IPR001304">
    <property type="entry name" value="C-type_lectin-like"/>
</dbReference>
<comment type="caution">
    <text evidence="2">Lacks conserved residue(s) required for the propagation of feature annotation.</text>
</comment>
<evidence type="ECO:0000256" key="3">
    <source>
        <dbReference type="SAM" id="SignalP"/>
    </source>
</evidence>
<dbReference type="Gene3D" id="3.10.100.10">
    <property type="entry name" value="Mannose-Binding Protein A, subunit A"/>
    <property type="match status" value="2"/>
</dbReference>
<dbReference type="PROSITE" id="PS01180">
    <property type="entry name" value="CUB"/>
    <property type="match status" value="1"/>
</dbReference>
<dbReference type="InterPro" id="IPR050976">
    <property type="entry name" value="Snaclec"/>
</dbReference>
<dbReference type="InterPro" id="IPR016187">
    <property type="entry name" value="CTDL_fold"/>
</dbReference>
<dbReference type="CDD" id="cd00041">
    <property type="entry name" value="CUB"/>
    <property type="match status" value="1"/>
</dbReference>
<evidence type="ECO:0000313" key="6">
    <source>
        <dbReference type="EMBL" id="EGT35871.1"/>
    </source>
</evidence>
<keyword evidence="7" id="KW-1185">Reference proteome</keyword>
<feature type="signal peptide" evidence="3">
    <location>
        <begin position="1"/>
        <end position="17"/>
    </location>
</feature>
<dbReference type="SUPFAM" id="SSF56436">
    <property type="entry name" value="C-type lectin-like"/>
    <property type="match status" value="2"/>
</dbReference>
<evidence type="ECO:0000313" key="7">
    <source>
        <dbReference type="Proteomes" id="UP000008068"/>
    </source>
</evidence>
<dbReference type="STRING" id="135651.G0NQQ0"/>
<dbReference type="Proteomes" id="UP000008068">
    <property type="component" value="Unassembled WGS sequence"/>
</dbReference>
<evidence type="ECO:0008006" key="8">
    <source>
        <dbReference type="Google" id="ProtNLM"/>
    </source>
</evidence>
<evidence type="ECO:0000259" key="4">
    <source>
        <dbReference type="PROSITE" id="PS01180"/>
    </source>
</evidence>
<organism evidence="7">
    <name type="scientific">Caenorhabditis brenneri</name>
    <name type="common">Nematode worm</name>
    <dbReference type="NCBI Taxonomy" id="135651"/>
    <lineage>
        <taxon>Eukaryota</taxon>
        <taxon>Metazoa</taxon>
        <taxon>Ecdysozoa</taxon>
        <taxon>Nematoda</taxon>
        <taxon>Chromadorea</taxon>
        <taxon>Rhabditida</taxon>
        <taxon>Rhabditina</taxon>
        <taxon>Rhabditomorpha</taxon>
        <taxon>Rhabditoidea</taxon>
        <taxon>Rhabditidae</taxon>
        <taxon>Peloderinae</taxon>
        <taxon>Caenorhabditis</taxon>
    </lineage>
</organism>
<proteinExistence type="predicted"/>
<feature type="domain" description="CUB" evidence="4">
    <location>
        <begin position="290"/>
        <end position="397"/>
    </location>
</feature>
<dbReference type="Pfam" id="PF00059">
    <property type="entry name" value="Lectin_C"/>
    <property type="match status" value="2"/>
</dbReference>
<dbReference type="PANTHER" id="PTHR22991">
    <property type="entry name" value="PROTEIN CBG13490"/>
    <property type="match status" value="1"/>
</dbReference>
<dbReference type="PROSITE" id="PS50041">
    <property type="entry name" value="C_TYPE_LECTIN_2"/>
    <property type="match status" value="2"/>
</dbReference>
<feature type="domain" description="C-type lectin" evidence="5">
    <location>
        <begin position="30"/>
        <end position="148"/>
    </location>
</feature>
<evidence type="ECO:0000256" key="2">
    <source>
        <dbReference type="PROSITE-ProRule" id="PRU00059"/>
    </source>
</evidence>
<dbReference type="SUPFAM" id="SSF49854">
    <property type="entry name" value="Spermadhesin, CUB domain"/>
    <property type="match status" value="1"/>
</dbReference>
<dbReference type="InterPro" id="IPR000859">
    <property type="entry name" value="CUB_dom"/>
</dbReference>
<dbReference type="AlphaFoldDB" id="G0NQQ0"/>
<dbReference type="eggNOG" id="KOG4297">
    <property type="taxonomic scope" value="Eukaryota"/>
</dbReference>
<dbReference type="SMART" id="SM00042">
    <property type="entry name" value="CUB"/>
    <property type="match status" value="1"/>
</dbReference>
<dbReference type="OrthoDB" id="431034at2759"/>
<dbReference type="SMART" id="SM00034">
    <property type="entry name" value="CLECT"/>
    <property type="match status" value="2"/>
</dbReference>
<gene>
    <name evidence="6" type="ORF">CAEBREN_08626</name>
</gene>
<dbReference type="InParanoid" id="G0NQQ0"/>
<dbReference type="InterPro" id="IPR035914">
    <property type="entry name" value="Sperma_CUB_dom_sf"/>
</dbReference>
<name>G0NQQ0_CAEBE</name>
<dbReference type="HOGENOM" id="CLU_037161_0_0_1"/>
<feature type="domain" description="C-type lectin" evidence="5">
    <location>
        <begin position="155"/>
        <end position="265"/>
    </location>
</feature>
<dbReference type="Pfam" id="PF00431">
    <property type="entry name" value="CUB"/>
    <property type="match status" value="1"/>
</dbReference>
<evidence type="ECO:0000256" key="1">
    <source>
        <dbReference type="ARBA" id="ARBA00023157"/>
    </source>
</evidence>